<dbReference type="GO" id="GO:0016887">
    <property type="term" value="F:ATP hydrolysis activity"/>
    <property type="evidence" value="ECO:0007669"/>
    <property type="project" value="InterPro"/>
</dbReference>
<dbReference type="InterPro" id="IPR017998">
    <property type="entry name" value="Chaperone_TCP-1"/>
</dbReference>
<dbReference type="FunFam" id="1.10.560.10:FF:000073">
    <property type="entry name" value="T-complex protein 1 subunit gamma"/>
    <property type="match status" value="1"/>
</dbReference>
<dbReference type="InterPro" id="IPR027413">
    <property type="entry name" value="GROEL-like_equatorial_sf"/>
</dbReference>
<evidence type="ECO:0000256" key="5">
    <source>
        <dbReference type="ARBA" id="ARBA00022490"/>
    </source>
</evidence>
<keyword evidence="5" id="KW-0963">Cytoplasm</keyword>
<evidence type="ECO:0000313" key="14">
    <source>
        <dbReference type="Proteomes" id="UP000007819"/>
    </source>
</evidence>
<dbReference type="Gene3D" id="3.30.260.10">
    <property type="entry name" value="TCP-1-like chaperonin intermediate domain"/>
    <property type="match status" value="1"/>
</dbReference>
<proteinExistence type="inferred from homology"/>
<accession>A0A8R1W2M7</accession>
<dbReference type="InterPro" id="IPR027410">
    <property type="entry name" value="TCP-1-like_intermed_sf"/>
</dbReference>
<dbReference type="NCBIfam" id="NF041083">
    <property type="entry name" value="thermosome_beta"/>
    <property type="match status" value="1"/>
</dbReference>
<feature type="compositionally biased region" description="Polar residues" evidence="12">
    <location>
        <begin position="540"/>
        <end position="551"/>
    </location>
</feature>
<dbReference type="Pfam" id="PF00118">
    <property type="entry name" value="Cpn60_TCP1"/>
    <property type="match status" value="1"/>
</dbReference>
<dbReference type="OrthoDB" id="275057at2759"/>
<evidence type="ECO:0000256" key="12">
    <source>
        <dbReference type="SAM" id="MobiDB-lite"/>
    </source>
</evidence>
<dbReference type="Gene3D" id="3.50.7.10">
    <property type="entry name" value="GroEL"/>
    <property type="match status" value="1"/>
</dbReference>
<dbReference type="PROSITE" id="PS00995">
    <property type="entry name" value="TCP1_3"/>
    <property type="match status" value="1"/>
</dbReference>
<keyword evidence="6 10" id="KW-0547">Nucleotide-binding</keyword>
<dbReference type="GO" id="GO:0005524">
    <property type="term" value="F:ATP binding"/>
    <property type="evidence" value="ECO:0007669"/>
    <property type="project" value="UniProtKB-KW"/>
</dbReference>
<evidence type="ECO:0000256" key="1">
    <source>
        <dbReference type="ARBA" id="ARBA00004496"/>
    </source>
</evidence>
<evidence type="ECO:0000256" key="11">
    <source>
        <dbReference type="RuleBase" id="RU004191"/>
    </source>
</evidence>
<evidence type="ECO:0000313" key="13">
    <source>
        <dbReference type="EnsemblMetazoa" id="XP_001943591.1"/>
    </source>
</evidence>
<dbReference type="KEGG" id="api:100166907"/>
<dbReference type="InterPro" id="IPR054827">
    <property type="entry name" value="thermosome_alpha"/>
</dbReference>
<evidence type="ECO:0000256" key="9">
    <source>
        <dbReference type="ARBA" id="ARBA00024677"/>
    </source>
</evidence>
<dbReference type="GeneID" id="100166907"/>
<dbReference type="CDD" id="cd03337">
    <property type="entry name" value="TCP1_gamma"/>
    <property type="match status" value="1"/>
</dbReference>
<dbReference type="GO" id="GO:0140662">
    <property type="term" value="F:ATP-dependent protein folding chaperone"/>
    <property type="evidence" value="ECO:0007669"/>
    <property type="project" value="InterPro"/>
</dbReference>
<dbReference type="InterPro" id="IPR053374">
    <property type="entry name" value="TCP-1_chaperonin"/>
</dbReference>
<protein>
    <recommendedName>
        <fullName evidence="4 11">T-complex protein 1 subunit gamma</fullName>
    </recommendedName>
</protein>
<dbReference type="NCBIfam" id="TIGR02344">
    <property type="entry name" value="chap_CCT_gamma"/>
    <property type="match status" value="1"/>
</dbReference>
<evidence type="ECO:0000256" key="10">
    <source>
        <dbReference type="RuleBase" id="RU004187"/>
    </source>
</evidence>
<dbReference type="Proteomes" id="UP000007819">
    <property type="component" value="Chromosome X"/>
</dbReference>
<comment type="subcellular location">
    <subcellularLocation>
        <location evidence="1">Cytoplasm</location>
    </subcellularLocation>
</comment>
<name>A0A8R1W2M7_ACYPI</name>
<dbReference type="SUPFAM" id="SSF54849">
    <property type="entry name" value="GroEL-intermediate domain like"/>
    <property type="match status" value="1"/>
</dbReference>
<dbReference type="EnsemblMetazoa" id="XM_001943556.5">
    <property type="protein sequence ID" value="XP_001943591.1"/>
    <property type="gene ID" value="LOC100166907"/>
</dbReference>
<dbReference type="InterPro" id="IPR027409">
    <property type="entry name" value="GroEL-like_apical_dom_sf"/>
</dbReference>
<dbReference type="InterPro" id="IPR012719">
    <property type="entry name" value="Chap_CCT_gamma"/>
</dbReference>
<keyword evidence="14" id="KW-1185">Reference proteome</keyword>
<dbReference type="SUPFAM" id="SSF48592">
    <property type="entry name" value="GroEL equatorial domain-like"/>
    <property type="match status" value="1"/>
</dbReference>
<dbReference type="FunFam" id="1.10.560.10:FF:000085">
    <property type="entry name" value="T-complex protein 1 subunit gamma"/>
    <property type="match status" value="1"/>
</dbReference>
<dbReference type="PRINTS" id="PR00304">
    <property type="entry name" value="TCOMPLEXTCP1"/>
</dbReference>
<keyword evidence="8 10" id="KW-0143">Chaperone</keyword>
<dbReference type="InterPro" id="IPR002423">
    <property type="entry name" value="Cpn60/GroEL/TCP-1"/>
</dbReference>
<evidence type="ECO:0000256" key="2">
    <source>
        <dbReference type="ARBA" id="ARBA00008020"/>
    </source>
</evidence>
<comment type="similarity">
    <text evidence="2 10">Belongs to the TCP-1 chaperonin family.</text>
</comment>
<keyword evidence="7 10" id="KW-0067">ATP-binding</keyword>
<dbReference type="InterPro" id="IPR002194">
    <property type="entry name" value="Chaperonin_TCP-1_CS"/>
</dbReference>
<dbReference type="PROSITE" id="PS00751">
    <property type="entry name" value="TCP1_2"/>
    <property type="match status" value="1"/>
</dbReference>
<evidence type="ECO:0000256" key="4">
    <source>
        <dbReference type="ARBA" id="ARBA00017187"/>
    </source>
</evidence>
<dbReference type="RefSeq" id="XP_001943591.1">
    <property type="nucleotide sequence ID" value="XM_001943556.4"/>
</dbReference>
<dbReference type="GO" id="GO:0051082">
    <property type="term" value="F:unfolded protein binding"/>
    <property type="evidence" value="ECO:0007669"/>
    <property type="project" value="InterPro"/>
</dbReference>
<evidence type="ECO:0000256" key="8">
    <source>
        <dbReference type="ARBA" id="ARBA00023186"/>
    </source>
</evidence>
<dbReference type="NCBIfam" id="NF041082">
    <property type="entry name" value="thermosome_alpha"/>
    <property type="match status" value="1"/>
</dbReference>
<dbReference type="PANTHER" id="PTHR11353">
    <property type="entry name" value="CHAPERONIN"/>
    <property type="match status" value="1"/>
</dbReference>
<dbReference type="GO" id="GO:0005832">
    <property type="term" value="C:chaperonin-containing T-complex"/>
    <property type="evidence" value="ECO:0007669"/>
    <property type="project" value="UniProtKB-ARBA"/>
</dbReference>
<dbReference type="OMA" id="DKMLVNP"/>
<comment type="subunit">
    <text evidence="3">Heterooligomeric complex of about 850 to 900 kDa that forms two stacked rings, 12 to 16 nm in diameter.</text>
</comment>
<reference evidence="13" key="2">
    <citation type="submission" date="2022-06" db="UniProtKB">
        <authorList>
            <consortium name="EnsemblMetazoa"/>
        </authorList>
    </citation>
    <scope>IDENTIFICATION</scope>
</reference>
<evidence type="ECO:0000256" key="6">
    <source>
        <dbReference type="ARBA" id="ARBA00022741"/>
    </source>
</evidence>
<dbReference type="FunFam" id="3.50.7.10:FF:000005">
    <property type="entry name" value="T-complex protein 1 subunit gamma"/>
    <property type="match status" value="1"/>
</dbReference>
<sequence>MSQNGAPVLVLNTNTKRRFGHKVQKENIAAGKAIADVVRTCIGPRAMLKMLMDPMGGIVMTNDGNAILREITVQHPAAKSFIEIARTQDEEVGDGTTSVVVLAGEILGVAEQFLEQKIHPTVIIKAYRQVLEDMLNILDKEFSIPLPMDDENKLVEVIQSCIGTKFIGTWSDLACGIALNAVKTVKIKEEGRTEIDIKRYAKVEKVPGGAIEDSELLNGIMLNKDITHPKMRRLIKNPRIILLDCSLEFKKGESQTDVEIVKETDFTRLLQIEEEFIEQMCNDIIALKPDLVCTEKGVSDLAQHYLMKANISVLRRLRKSDNNRIARACNATIVTRTDELREIHVGTGAGRFEIKKIGDEYFTFITECINPKACTILLRGPSKDILNEVERNLQDALHVAKNIMLNPRLVTGGGSIEMAISQALVKKSSNIAGVVQWPYKAVAQALEVIPRTLLQNCGVSTIRTMTSLRAKHAIRGNEYWGINGETGEMSNMKDLKVWEPIVVKSQVYKTAIETAILLVRIDDIVSGTKKIGGDDGQPKPSAQPTEESMKE</sequence>
<comment type="function">
    <text evidence="9">Molecular chaperone; assists the folding of proteins upon ATP hydrolysis. Known to play a role, in vitro, in the folding of actin and tubulin.</text>
</comment>
<feature type="region of interest" description="Disordered" evidence="12">
    <location>
        <begin position="529"/>
        <end position="551"/>
    </location>
</feature>
<dbReference type="AlphaFoldDB" id="A0A8R1W2M7"/>
<organism evidence="13 14">
    <name type="scientific">Acyrthosiphon pisum</name>
    <name type="common">Pea aphid</name>
    <dbReference type="NCBI Taxonomy" id="7029"/>
    <lineage>
        <taxon>Eukaryota</taxon>
        <taxon>Metazoa</taxon>
        <taxon>Ecdysozoa</taxon>
        <taxon>Arthropoda</taxon>
        <taxon>Hexapoda</taxon>
        <taxon>Insecta</taxon>
        <taxon>Pterygota</taxon>
        <taxon>Neoptera</taxon>
        <taxon>Paraneoptera</taxon>
        <taxon>Hemiptera</taxon>
        <taxon>Sternorrhyncha</taxon>
        <taxon>Aphidomorpha</taxon>
        <taxon>Aphidoidea</taxon>
        <taxon>Aphididae</taxon>
        <taxon>Macrosiphini</taxon>
        <taxon>Acyrthosiphon</taxon>
    </lineage>
</organism>
<dbReference type="Gene3D" id="1.10.560.10">
    <property type="entry name" value="GroEL-like equatorial domain"/>
    <property type="match status" value="1"/>
</dbReference>
<dbReference type="SUPFAM" id="SSF52029">
    <property type="entry name" value="GroEL apical domain-like"/>
    <property type="match status" value="1"/>
</dbReference>
<evidence type="ECO:0000256" key="7">
    <source>
        <dbReference type="ARBA" id="ARBA00022840"/>
    </source>
</evidence>
<evidence type="ECO:0000256" key="3">
    <source>
        <dbReference type="ARBA" id="ARBA00011531"/>
    </source>
</evidence>
<reference evidence="14" key="1">
    <citation type="submission" date="2010-06" db="EMBL/GenBank/DDBJ databases">
        <authorList>
            <person name="Jiang H."/>
            <person name="Abraham K."/>
            <person name="Ali S."/>
            <person name="Alsbrooks S.L."/>
            <person name="Anim B.N."/>
            <person name="Anosike U.S."/>
            <person name="Attaway T."/>
            <person name="Bandaranaike D.P."/>
            <person name="Battles P.K."/>
            <person name="Bell S.N."/>
            <person name="Bell A.V."/>
            <person name="Beltran B."/>
            <person name="Bickham C."/>
            <person name="Bustamante Y."/>
            <person name="Caleb T."/>
            <person name="Canada A."/>
            <person name="Cardenas V."/>
            <person name="Carter K."/>
            <person name="Chacko J."/>
            <person name="Chandrabose M.N."/>
            <person name="Chavez D."/>
            <person name="Chavez A."/>
            <person name="Chen L."/>
            <person name="Chu H.-S."/>
            <person name="Claassen K.J."/>
            <person name="Cockrell R."/>
            <person name="Collins M."/>
            <person name="Cooper J.A."/>
            <person name="Cree A."/>
            <person name="Curry S.M."/>
            <person name="Da Y."/>
            <person name="Dao M.D."/>
            <person name="Das B."/>
            <person name="Davila M.-L."/>
            <person name="Davy-Carroll L."/>
            <person name="Denson S."/>
            <person name="Dinh H."/>
            <person name="Ebong V.E."/>
            <person name="Edwards J.R."/>
            <person name="Egan A."/>
            <person name="El-Daye J."/>
            <person name="Escobedo L."/>
            <person name="Fernandez S."/>
            <person name="Fernando P.R."/>
            <person name="Flagg N."/>
            <person name="Forbes L.D."/>
            <person name="Fowler R.G."/>
            <person name="Fu Q."/>
            <person name="Gabisi R.A."/>
            <person name="Ganer J."/>
            <person name="Garbino Pronczuk A."/>
            <person name="Garcia R.M."/>
            <person name="Garner T."/>
            <person name="Garrett T.E."/>
            <person name="Gonzalez D.A."/>
            <person name="Hamid H."/>
            <person name="Hawkins E.S."/>
            <person name="Hirani K."/>
            <person name="Hogues M.E."/>
            <person name="Hollins B."/>
            <person name="Hsiao C.-H."/>
            <person name="Jabil R."/>
            <person name="James M.L."/>
            <person name="Jhangiani S.N."/>
            <person name="Johnson B."/>
            <person name="Johnson Q."/>
            <person name="Joshi V."/>
            <person name="Kalu J.B."/>
            <person name="Kam C."/>
            <person name="Kashfia A."/>
            <person name="Keebler J."/>
            <person name="Kisamo H."/>
            <person name="Kovar C.L."/>
            <person name="Lago L.A."/>
            <person name="Lai C.-Y."/>
            <person name="Laidlaw J."/>
            <person name="Lara F."/>
            <person name="Le T.-K."/>
            <person name="Lee S.L."/>
            <person name="Legall F.H."/>
            <person name="Lemon S.J."/>
            <person name="Lewis L.R."/>
            <person name="Li B."/>
            <person name="Liu Y."/>
            <person name="Liu Y.-S."/>
            <person name="Lopez J."/>
            <person name="Lozado R.J."/>
            <person name="Lu J."/>
            <person name="Madu R.C."/>
            <person name="Maheshwari M."/>
            <person name="Maheshwari R."/>
            <person name="Malloy K."/>
            <person name="Martinez E."/>
            <person name="Mathew T."/>
            <person name="Mercado I.C."/>
            <person name="Mercado C."/>
            <person name="Meyer B."/>
            <person name="Montgomery K."/>
            <person name="Morgan M.B."/>
            <person name="Munidasa M."/>
            <person name="Nazareth L.V."/>
            <person name="Nelson J."/>
            <person name="Ng B.M."/>
            <person name="Nguyen N.B."/>
            <person name="Nguyen P.Q."/>
            <person name="Nguyen T."/>
            <person name="Obregon M."/>
            <person name="Okwuonu G.O."/>
            <person name="Onwere C.G."/>
            <person name="Orozco G."/>
            <person name="Parra A."/>
            <person name="Patel S."/>
            <person name="Patil S."/>
            <person name="Perez A."/>
            <person name="Perez Y."/>
            <person name="Pham C."/>
            <person name="Primus E.L."/>
            <person name="Pu L.-L."/>
            <person name="Puazo M."/>
            <person name="Qin X."/>
            <person name="Quiroz J.B."/>
            <person name="Reese J."/>
            <person name="Richards S."/>
            <person name="Rives C.M."/>
            <person name="Robberts R."/>
            <person name="Ruiz S.J."/>
            <person name="Ruiz M.J."/>
            <person name="Santibanez J."/>
            <person name="Schneider B.W."/>
            <person name="Sisson I."/>
            <person name="Smith M."/>
            <person name="Sodergren E."/>
            <person name="Song X.-Z."/>
            <person name="Song B.B."/>
            <person name="Summersgill H."/>
            <person name="Thelus R."/>
            <person name="Thornton R.D."/>
            <person name="Trejos Z.Y."/>
            <person name="Usmani K."/>
            <person name="Vattathil S."/>
            <person name="Villasana D."/>
            <person name="Walker D.L."/>
            <person name="Wang S."/>
            <person name="Wang K."/>
            <person name="White C.S."/>
            <person name="Williams A.C."/>
            <person name="Williamson J."/>
            <person name="Wilson K."/>
            <person name="Woghiren I.O."/>
            <person name="Woodworth J.R."/>
            <person name="Worley K.C."/>
            <person name="Wright R.A."/>
            <person name="Wu W."/>
            <person name="Young L."/>
            <person name="Zhang L."/>
            <person name="Zhang J."/>
            <person name="Zhu Y."/>
            <person name="Muzny D.M."/>
            <person name="Weinstock G."/>
            <person name="Gibbs R.A."/>
        </authorList>
    </citation>
    <scope>NUCLEOTIDE SEQUENCE [LARGE SCALE GENOMIC DNA]</scope>
    <source>
        <strain evidence="14">LSR1</strain>
    </source>
</reference>